<dbReference type="InterPro" id="IPR014001">
    <property type="entry name" value="Helicase_ATP-bd"/>
</dbReference>
<evidence type="ECO:0000259" key="6">
    <source>
        <dbReference type="PROSITE" id="PS51192"/>
    </source>
</evidence>
<evidence type="ECO:0000256" key="2">
    <source>
        <dbReference type="ARBA" id="ARBA00022801"/>
    </source>
</evidence>
<dbReference type="Pfam" id="PF00270">
    <property type="entry name" value="DEAD"/>
    <property type="match status" value="1"/>
</dbReference>
<dbReference type="GO" id="GO:0004386">
    <property type="term" value="F:helicase activity"/>
    <property type="evidence" value="ECO:0007669"/>
    <property type="project" value="UniProtKB-KW"/>
</dbReference>
<dbReference type="Gene3D" id="3.40.50.300">
    <property type="entry name" value="P-loop containing nucleotide triphosphate hydrolases"/>
    <property type="match status" value="2"/>
</dbReference>
<dbReference type="GO" id="GO:0016787">
    <property type="term" value="F:hydrolase activity"/>
    <property type="evidence" value="ECO:0007669"/>
    <property type="project" value="UniProtKB-KW"/>
</dbReference>
<accession>A0A381W584</accession>
<dbReference type="InterPro" id="IPR001650">
    <property type="entry name" value="Helicase_C-like"/>
</dbReference>
<dbReference type="Pfam" id="PF00271">
    <property type="entry name" value="Helicase_C"/>
    <property type="match status" value="1"/>
</dbReference>
<keyword evidence="2" id="KW-0378">Hydrolase</keyword>
<sequence>MTNMNTLSLLDQEFKTNDEFLLNEFKMYPFELDHFQKHAIEKTLKGDNLLITAATGSGKTLPAEYAMINAWRKGKKTIYTSPIKSLSNQKFYEFKKKFKDISFAIMTGDIKYNANEADVIIMTTEILRNLLYKKQYDDSKINYKLDLDIDLKKDVGCVIFDEAHYLNDRDRGKVWEECFVLLPKHINLVLLSATMNNSAEIALWLQNVKEKPCHLIPKKERIIPLNHYIYYTSRYPKRVKDQEFTKLHSKNANKLIHILDNVGNFNEINYQIIKQLKKQDYQYHNSYNNNVIVIQRLVSLLEKKKLLPCLFFVFSRKKCLKLAKCIEKSLITSQQIGEIQRIVKWNIHKLDYPKMYLESEEFQEIQSLLFKGVAIHHSGLRPVYKEIIEILYSKGLIKVLFATETFAIGVNMPTKTVIFTSLQKYTNSEFRYLNTSEYLQMSGRAGRRGLDKIGTVILMANLFDLPVPMGLKITMCGNSNNIVSKFDLSYKFILKILLNNEYDFNNFLQNTLMFKQNNNENERIKMRYKEGEEYLKKLPKLKRSKKDYDNYYNLQNKNQLKKKEKKYIKKMESEEDFKNDYKNYLEQYEINSELNYLKESVENIDYNNVIYQSLNKVMEYLKKYNYIEDVLTKDITNENVKIKGIIASQINECNEILLTELLVNNYFDNLDDGEICGVLALFLNTSCLNEEMKVRDVSVLDIEDKLKNKIKKIEELNYNLSKDEETLQIFINTDWELNLDMIEYCYKWCKGYKYHELYFDNYSGNFIKDILKLDNLICTLEVLCTILEKYELYNKLNEIHSKILRDIVNNESLYIKL</sequence>
<evidence type="ECO:0000256" key="4">
    <source>
        <dbReference type="ARBA" id="ARBA00022840"/>
    </source>
</evidence>
<feature type="domain" description="Helicase C-terminal" evidence="7">
    <location>
        <begin position="293"/>
        <end position="494"/>
    </location>
</feature>
<dbReference type="PANTHER" id="PTHR12131:SF1">
    <property type="entry name" value="ATP-DEPENDENT RNA HELICASE SUPV3L1, MITOCHONDRIAL-RELATED"/>
    <property type="match status" value="1"/>
</dbReference>
<evidence type="ECO:0000313" key="8">
    <source>
        <dbReference type="EMBL" id="SVA47118.1"/>
    </source>
</evidence>
<name>A0A381W584_9ZZZZ</name>
<dbReference type="InterPro" id="IPR027417">
    <property type="entry name" value="P-loop_NTPase"/>
</dbReference>
<keyword evidence="3" id="KW-0347">Helicase</keyword>
<dbReference type="EMBL" id="UINC01010607">
    <property type="protein sequence ID" value="SVA47118.1"/>
    <property type="molecule type" value="Genomic_DNA"/>
</dbReference>
<dbReference type="PROSITE" id="PS51194">
    <property type="entry name" value="HELICASE_CTER"/>
    <property type="match status" value="1"/>
</dbReference>
<protein>
    <recommendedName>
        <fullName evidence="9">Helicase ATP-binding domain-containing protein</fullName>
    </recommendedName>
</protein>
<dbReference type="InterPro" id="IPR050699">
    <property type="entry name" value="RNA-DNA_Helicase"/>
</dbReference>
<organism evidence="8">
    <name type="scientific">marine metagenome</name>
    <dbReference type="NCBI Taxonomy" id="408172"/>
    <lineage>
        <taxon>unclassified sequences</taxon>
        <taxon>metagenomes</taxon>
        <taxon>ecological metagenomes</taxon>
    </lineage>
</organism>
<feature type="domain" description="Helicase ATP-binding" evidence="6">
    <location>
        <begin position="40"/>
        <end position="213"/>
    </location>
</feature>
<dbReference type="SMART" id="SM00487">
    <property type="entry name" value="DEXDc"/>
    <property type="match status" value="1"/>
</dbReference>
<dbReference type="PROSITE" id="PS51192">
    <property type="entry name" value="HELICASE_ATP_BIND_1"/>
    <property type="match status" value="1"/>
</dbReference>
<dbReference type="Pfam" id="PF08148">
    <property type="entry name" value="DSHCT"/>
    <property type="match status" value="1"/>
</dbReference>
<evidence type="ECO:0008006" key="9">
    <source>
        <dbReference type="Google" id="ProtNLM"/>
    </source>
</evidence>
<keyword evidence="1" id="KW-0547">Nucleotide-binding</keyword>
<dbReference type="AlphaFoldDB" id="A0A381W584"/>
<keyword evidence="5" id="KW-0175">Coiled coil</keyword>
<dbReference type="SUPFAM" id="SSF52540">
    <property type="entry name" value="P-loop containing nucleoside triphosphate hydrolases"/>
    <property type="match status" value="1"/>
</dbReference>
<gene>
    <name evidence="8" type="ORF">METZ01_LOCUS99972</name>
</gene>
<dbReference type="InterPro" id="IPR011545">
    <property type="entry name" value="DEAD/DEAH_box_helicase_dom"/>
</dbReference>
<feature type="coiled-coil region" evidence="5">
    <location>
        <begin position="699"/>
        <end position="726"/>
    </location>
</feature>
<evidence type="ECO:0000256" key="3">
    <source>
        <dbReference type="ARBA" id="ARBA00022806"/>
    </source>
</evidence>
<dbReference type="Gene3D" id="1.10.3380.30">
    <property type="match status" value="1"/>
</dbReference>
<proteinExistence type="predicted"/>
<dbReference type="SMART" id="SM01142">
    <property type="entry name" value="DSHCT"/>
    <property type="match status" value="1"/>
</dbReference>
<evidence type="ECO:0000256" key="1">
    <source>
        <dbReference type="ARBA" id="ARBA00022741"/>
    </source>
</evidence>
<evidence type="ECO:0000259" key="7">
    <source>
        <dbReference type="PROSITE" id="PS51194"/>
    </source>
</evidence>
<evidence type="ECO:0000256" key="5">
    <source>
        <dbReference type="SAM" id="Coils"/>
    </source>
</evidence>
<dbReference type="PANTHER" id="PTHR12131">
    <property type="entry name" value="ATP-DEPENDENT RNA AND DNA HELICASE"/>
    <property type="match status" value="1"/>
</dbReference>
<dbReference type="GO" id="GO:0003676">
    <property type="term" value="F:nucleic acid binding"/>
    <property type="evidence" value="ECO:0007669"/>
    <property type="project" value="InterPro"/>
</dbReference>
<keyword evidence="4" id="KW-0067">ATP-binding</keyword>
<reference evidence="8" key="1">
    <citation type="submission" date="2018-05" db="EMBL/GenBank/DDBJ databases">
        <authorList>
            <person name="Lanie J.A."/>
            <person name="Ng W.-L."/>
            <person name="Kazmierczak K.M."/>
            <person name="Andrzejewski T.M."/>
            <person name="Davidsen T.M."/>
            <person name="Wayne K.J."/>
            <person name="Tettelin H."/>
            <person name="Glass J.I."/>
            <person name="Rusch D."/>
            <person name="Podicherti R."/>
            <person name="Tsui H.-C.T."/>
            <person name="Winkler M.E."/>
        </authorList>
    </citation>
    <scope>NUCLEOTIDE SEQUENCE</scope>
</reference>
<dbReference type="SMART" id="SM00490">
    <property type="entry name" value="HELICc"/>
    <property type="match status" value="1"/>
</dbReference>
<dbReference type="InterPro" id="IPR012961">
    <property type="entry name" value="Ski2/MTR4_C"/>
</dbReference>
<dbReference type="GO" id="GO:0005524">
    <property type="term" value="F:ATP binding"/>
    <property type="evidence" value="ECO:0007669"/>
    <property type="project" value="UniProtKB-KW"/>
</dbReference>
<dbReference type="CDD" id="cd18795">
    <property type="entry name" value="SF2_C_Ski2"/>
    <property type="match status" value="1"/>
</dbReference>